<evidence type="ECO:0008006" key="4">
    <source>
        <dbReference type="Google" id="ProtNLM"/>
    </source>
</evidence>
<dbReference type="InterPro" id="IPR002774">
    <property type="entry name" value="Flagellin_arc-type"/>
</dbReference>
<keyword evidence="1" id="KW-1133">Transmembrane helix</keyword>
<evidence type="ECO:0000313" key="2">
    <source>
        <dbReference type="EMBL" id="QLC50647.1"/>
    </source>
</evidence>
<accession>A0A7D5IQL7</accession>
<dbReference type="KEGG" id="mzi:HWN40_10610"/>
<gene>
    <name evidence="2" type="ORF">HWN40_10610</name>
</gene>
<dbReference type="GO" id="GO:0005198">
    <property type="term" value="F:structural molecule activity"/>
    <property type="evidence" value="ECO:0007669"/>
    <property type="project" value="InterPro"/>
</dbReference>
<dbReference type="PANTHER" id="PTHR42200">
    <property type="entry name" value="ARCHAEAL FLAGELLA-RELATED PROTEIN F-RELATED"/>
    <property type="match status" value="1"/>
</dbReference>
<protein>
    <recommendedName>
        <fullName evidence="4">Flagellin</fullName>
    </recommendedName>
</protein>
<dbReference type="GeneID" id="55822131"/>
<keyword evidence="1" id="KW-0812">Transmembrane</keyword>
<dbReference type="AlphaFoldDB" id="A0A7D5IQL7"/>
<dbReference type="RefSeq" id="WP_176965702.1">
    <property type="nucleotide sequence ID" value="NZ_CP058215.1"/>
</dbReference>
<name>A0A7D5IQL7_9EURY</name>
<dbReference type="Proteomes" id="UP000509594">
    <property type="component" value="Chromosome"/>
</dbReference>
<reference evidence="2 3" key="1">
    <citation type="submission" date="2020-06" db="EMBL/GenBank/DDBJ databases">
        <title>Methanolobus halotolerans sp. nov., isolated from a saline lake Tus in Siberia.</title>
        <authorList>
            <person name="Shen Y."/>
            <person name="Chen S.-C."/>
            <person name="Lai M.-C."/>
            <person name="Huang H.-H."/>
            <person name="Chiu H.-H."/>
            <person name="Tang S.-L."/>
            <person name="Rogozin D.Y."/>
            <person name="Degermendzhy A.G."/>
        </authorList>
    </citation>
    <scope>NUCLEOTIDE SEQUENCE [LARGE SCALE GENOMIC DNA]</scope>
    <source>
        <strain evidence="2 3">DSM 21339</strain>
    </source>
</reference>
<keyword evidence="1" id="KW-0472">Membrane</keyword>
<dbReference type="PANTHER" id="PTHR42200:SF2">
    <property type="entry name" value="ARCHAEAL FLAGELLA-RELATED PROTEIN F"/>
    <property type="match status" value="1"/>
</dbReference>
<evidence type="ECO:0000313" key="3">
    <source>
        <dbReference type="Proteomes" id="UP000509594"/>
    </source>
</evidence>
<dbReference type="OrthoDB" id="147298at2157"/>
<keyword evidence="3" id="KW-1185">Reference proteome</keyword>
<dbReference type="EMBL" id="CP058215">
    <property type="protein sequence ID" value="QLC50647.1"/>
    <property type="molecule type" value="Genomic_DNA"/>
</dbReference>
<organism evidence="2 3">
    <name type="scientific">Methanolobus zinderi</name>
    <dbReference type="NCBI Taxonomy" id="536044"/>
    <lineage>
        <taxon>Archaea</taxon>
        <taxon>Methanobacteriati</taxon>
        <taxon>Methanobacteriota</taxon>
        <taxon>Stenosarchaea group</taxon>
        <taxon>Methanomicrobia</taxon>
        <taxon>Methanosarcinales</taxon>
        <taxon>Methanosarcinaceae</taxon>
        <taxon>Methanolobus</taxon>
    </lineage>
</organism>
<dbReference type="Pfam" id="PF01917">
    <property type="entry name" value="Flagellin_arch-type"/>
    <property type="match status" value="1"/>
</dbReference>
<proteinExistence type="predicted"/>
<evidence type="ECO:0000256" key="1">
    <source>
        <dbReference type="SAM" id="Phobius"/>
    </source>
</evidence>
<feature type="transmembrane region" description="Helical" evidence="1">
    <location>
        <begin position="6"/>
        <end position="27"/>
    </location>
</feature>
<dbReference type="GO" id="GO:0097588">
    <property type="term" value="P:archaeal or bacterial-type flagellum-dependent cell motility"/>
    <property type="evidence" value="ECO:0007669"/>
    <property type="project" value="InterPro"/>
</dbReference>
<sequence>MGFEVSVVVVILFISAVILGTLSYTTLTTSAEIEADASAQQHEMQSKSLNTDIEIDNAIAGVFNGTYDLTVTMTNTGSETLSFDRLNILIDGSIEDYAFSDTTVTWVPEETRNLTVSGLEGTGSHRVKVVTENGVADYSTYIV</sequence>